<keyword evidence="1" id="KW-0479">Metal-binding</keyword>
<keyword evidence="5" id="KW-1185">Reference proteome</keyword>
<dbReference type="PROSITE" id="PS50115">
    <property type="entry name" value="ARFGAP"/>
    <property type="match status" value="1"/>
</dbReference>
<dbReference type="Pfam" id="PF01412">
    <property type="entry name" value="ArfGap"/>
    <property type="match status" value="1"/>
</dbReference>
<organism evidence="4 5">
    <name type="scientific">Hondaea fermentalgiana</name>
    <dbReference type="NCBI Taxonomy" id="2315210"/>
    <lineage>
        <taxon>Eukaryota</taxon>
        <taxon>Sar</taxon>
        <taxon>Stramenopiles</taxon>
        <taxon>Bigyra</taxon>
        <taxon>Labyrinthulomycetes</taxon>
        <taxon>Thraustochytrida</taxon>
        <taxon>Thraustochytriidae</taxon>
        <taxon>Hondaea</taxon>
    </lineage>
</organism>
<dbReference type="InterPro" id="IPR038508">
    <property type="entry name" value="ArfGAP_dom_sf"/>
</dbReference>
<comment type="caution">
    <text evidence="4">The sequence shown here is derived from an EMBL/GenBank/DDBJ whole genome shotgun (WGS) entry which is preliminary data.</text>
</comment>
<feature type="region of interest" description="Disordered" evidence="2">
    <location>
        <begin position="131"/>
        <end position="150"/>
    </location>
</feature>
<dbReference type="InterPro" id="IPR001164">
    <property type="entry name" value="ArfGAP_dom"/>
</dbReference>
<dbReference type="EMBL" id="BEYU01000212">
    <property type="protein sequence ID" value="GBG34746.1"/>
    <property type="molecule type" value="Genomic_DNA"/>
</dbReference>
<dbReference type="GO" id="GO:0008270">
    <property type="term" value="F:zinc ion binding"/>
    <property type="evidence" value="ECO:0007669"/>
    <property type="project" value="UniProtKB-KW"/>
</dbReference>
<dbReference type="AlphaFoldDB" id="A0A2R5GV73"/>
<evidence type="ECO:0000256" key="1">
    <source>
        <dbReference type="PROSITE-ProRule" id="PRU00288"/>
    </source>
</evidence>
<evidence type="ECO:0000313" key="5">
    <source>
        <dbReference type="Proteomes" id="UP000241890"/>
    </source>
</evidence>
<feature type="region of interest" description="Disordered" evidence="2">
    <location>
        <begin position="285"/>
        <end position="310"/>
    </location>
</feature>
<dbReference type="PANTHER" id="PTHR46085:SF3">
    <property type="entry name" value="ARF GTPASE ACTIVATING PROTEIN"/>
    <property type="match status" value="1"/>
</dbReference>
<name>A0A2R5GV73_9STRA</name>
<evidence type="ECO:0000256" key="2">
    <source>
        <dbReference type="SAM" id="MobiDB-lite"/>
    </source>
</evidence>
<feature type="domain" description="Arf-GAP" evidence="3">
    <location>
        <begin position="7"/>
        <end position="134"/>
    </location>
</feature>
<dbReference type="OrthoDB" id="6036at2759"/>
<protein>
    <submittedName>
        <fullName evidence="4">Arf-GAP domain and FG repeat-containing protein 1</fullName>
    </submittedName>
</protein>
<gene>
    <name evidence="4" type="ORF">FCC1311_109682</name>
</gene>
<dbReference type="Gene3D" id="1.10.220.150">
    <property type="entry name" value="Arf GTPase activating protein"/>
    <property type="match status" value="1"/>
</dbReference>
<evidence type="ECO:0000259" key="3">
    <source>
        <dbReference type="PROSITE" id="PS50115"/>
    </source>
</evidence>
<keyword evidence="1" id="KW-0863">Zinc-finger</keyword>
<accession>A0A2R5GV73</accession>
<proteinExistence type="predicted"/>
<evidence type="ECO:0000313" key="4">
    <source>
        <dbReference type="EMBL" id="GBG34746.1"/>
    </source>
</evidence>
<dbReference type="InterPro" id="IPR037278">
    <property type="entry name" value="ARFGAP/RecO"/>
</dbReference>
<feature type="compositionally biased region" description="Low complexity" evidence="2">
    <location>
        <begin position="135"/>
        <end position="146"/>
    </location>
</feature>
<keyword evidence="1" id="KW-0862">Zinc</keyword>
<dbReference type="SMART" id="SM00105">
    <property type="entry name" value="ArfGap"/>
    <property type="match status" value="1"/>
</dbReference>
<dbReference type="GO" id="GO:0005096">
    <property type="term" value="F:GTPase activator activity"/>
    <property type="evidence" value="ECO:0007669"/>
    <property type="project" value="InterPro"/>
</dbReference>
<sequence length="388" mass="41461">MGGNEAETLLNKLRKLGANRECVNCKAQSRLGFGAICVKYGTFVCNYCKSSHQAYSHRVKSATMSTWTMPEVEALRKRNGGGNECARAIWYAKWTPKDEERYMPREGDKIDRWKELIVMVYEEKRWYDPNAELPSSSSASKTAQTSVAEPASMGQTANLFDALTIKATPASQPAATNAAASAAAAAADEIDLFGGSTFDAPATATTTSAADVTDLFADFDTPSVAVAPASSNGKNGNSTSAAGGFSFISPSPAPAPQLAPTLSFQSSMPADDPFAVLHQPAPSMQYQQPQQVAPSAAWPQQQQQLQSQQPLQSQLPQQQFHQQVPMAQVGWQTTPSDDPFASLHASRNVVAPMPRAPMPQVPSSMPAMGIAQTSRPAADPNDPFAGLF</sequence>
<dbReference type="InParanoid" id="A0A2R5GV73"/>
<dbReference type="SUPFAM" id="SSF57863">
    <property type="entry name" value="ArfGap/RecO-like zinc finger"/>
    <property type="match status" value="1"/>
</dbReference>
<dbReference type="Proteomes" id="UP000241890">
    <property type="component" value="Unassembled WGS sequence"/>
</dbReference>
<reference evidence="4 5" key="1">
    <citation type="submission" date="2017-12" db="EMBL/GenBank/DDBJ databases">
        <title>Sequencing, de novo assembly and annotation of complete genome of a new Thraustochytrid species, strain FCC1311.</title>
        <authorList>
            <person name="Sedici K."/>
            <person name="Godart F."/>
            <person name="Aiese Cigliano R."/>
            <person name="Sanseverino W."/>
            <person name="Barakat M."/>
            <person name="Ortet P."/>
            <person name="Marechal E."/>
            <person name="Cagnac O."/>
            <person name="Amato A."/>
        </authorList>
    </citation>
    <scope>NUCLEOTIDE SEQUENCE [LARGE SCALE GENOMIC DNA]</scope>
</reference>
<dbReference type="InterPro" id="IPR044820">
    <property type="entry name" value="AGD14-like"/>
</dbReference>
<dbReference type="PANTHER" id="PTHR46085">
    <property type="entry name" value="ARFGAP/RECO-RELATED"/>
    <property type="match status" value="1"/>
</dbReference>